<dbReference type="PRINTS" id="PR00114">
    <property type="entry name" value="STPHPHTASE"/>
</dbReference>
<gene>
    <name evidence="10" type="ORF">LJ739_16315</name>
</gene>
<feature type="domain" description="Calcineurin-like phosphoesterase" evidence="9">
    <location>
        <begin position="5"/>
        <end position="152"/>
    </location>
</feature>
<organism evidence="10 11">
    <name type="scientific">Fluctibacter halophilus</name>
    <dbReference type="NCBI Taxonomy" id="226011"/>
    <lineage>
        <taxon>Bacteria</taxon>
        <taxon>Pseudomonadati</taxon>
        <taxon>Pseudomonadota</taxon>
        <taxon>Gammaproteobacteria</taxon>
        <taxon>Alteromonadales</taxon>
        <taxon>Alteromonadaceae</taxon>
        <taxon>Fluctibacter</taxon>
    </lineage>
</organism>
<comment type="similarity">
    <text evidence="2">Belongs to the Ap4A hydrolase family.</text>
</comment>
<evidence type="ECO:0000256" key="6">
    <source>
        <dbReference type="ARBA" id="ARBA00032248"/>
    </source>
</evidence>
<dbReference type="PANTHER" id="PTHR40942:SF4">
    <property type="entry name" value="CYTOCHROME C5"/>
    <property type="match status" value="1"/>
</dbReference>
<evidence type="ECO:0000313" key="11">
    <source>
        <dbReference type="Proteomes" id="UP001520878"/>
    </source>
</evidence>
<dbReference type="EC" id="3.6.1.41" evidence="3"/>
<dbReference type="PIRSF" id="PIRSF000903">
    <property type="entry name" value="B5n-ttraPtase_sm"/>
    <property type="match status" value="1"/>
</dbReference>
<dbReference type="CDD" id="cd07422">
    <property type="entry name" value="MPP_ApaH"/>
    <property type="match status" value="1"/>
</dbReference>
<reference evidence="10 11" key="1">
    <citation type="submission" date="2021-10" db="EMBL/GenBank/DDBJ databases">
        <title>Draft genome of Aestuariibacter halophilus JC2043.</title>
        <authorList>
            <person name="Emsley S.A."/>
            <person name="Pfannmuller K.M."/>
            <person name="Ushijima B."/>
            <person name="Saw J.H."/>
            <person name="Videau P."/>
        </authorList>
    </citation>
    <scope>NUCLEOTIDE SEQUENCE [LARGE SCALE GENOMIC DNA]</scope>
    <source>
        <strain evidence="10 11">JC2043</strain>
    </source>
</reference>
<dbReference type="RefSeq" id="WP_229162208.1">
    <property type="nucleotide sequence ID" value="NZ_JAJEWP010000006.1"/>
</dbReference>
<dbReference type="SUPFAM" id="SSF56300">
    <property type="entry name" value="Metallo-dependent phosphatases"/>
    <property type="match status" value="1"/>
</dbReference>
<comment type="caution">
    <text evidence="10">The sequence shown here is derived from an EMBL/GenBank/DDBJ whole genome shotgun (WGS) entry which is preliminary data.</text>
</comment>
<protein>
    <recommendedName>
        <fullName evidence="3">bis(5'-nucleosyl)-tetraphosphatase (symmetrical)</fullName>
        <ecNumber evidence="3">3.6.1.41</ecNumber>
    </recommendedName>
    <alternativeName>
        <fullName evidence="6">Ap4A hydrolase</fullName>
    </alternativeName>
    <alternativeName>
        <fullName evidence="5">Diadenosine 5',5'''-P1,P4-tetraphosphate pyrophosphohydrolase</fullName>
    </alternativeName>
    <alternativeName>
        <fullName evidence="7">Diadenosine tetraphosphatase</fullName>
    </alternativeName>
</protein>
<evidence type="ECO:0000313" key="10">
    <source>
        <dbReference type="EMBL" id="MCC2617817.1"/>
    </source>
</evidence>
<evidence type="ECO:0000256" key="7">
    <source>
        <dbReference type="ARBA" id="ARBA00033210"/>
    </source>
</evidence>
<evidence type="ECO:0000256" key="4">
    <source>
        <dbReference type="ARBA" id="ARBA00022801"/>
    </source>
</evidence>
<accession>A0ABS8GB98</accession>
<dbReference type="EMBL" id="JAJEWP010000006">
    <property type="protein sequence ID" value="MCC2617817.1"/>
    <property type="molecule type" value="Genomic_DNA"/>
</dbReference>
<dbReference type="Proteomes" id="UP001520878">
    <property type="component" value="Unassembled WGS sequence"/>
</dbReference>
<evidence type="ECO:0000256" key="8">
    <source>
        <dbReference type="ARBA" id="ARBA00049417"/>
    </source>
</evidence>
<dbReference type="InterPro" id="IPR004843">
    <property type="entry name" value="Calcineurin-like_PHP"/>
</dbReference>
<dbReference type="Pfam" id="PF00149">
    <property type="entry name" value="Metallophos"/>
    <property type="match status" value="1"/>
</dbReference>
<evidence type="ECO:0000256" key="5">
    <source>
        <dbReference type="ARBA" id="ARBA00031248"/>
    </source>
</evidence>
<dbReference type="PANTHER" id="PTHR40942">
    <property type="match status" value="1"/>
</dbReference>
<dbReference type="GO" id="GO:0008803">
    <property type="term" value="F:bis(5'-nucleosyl)-tetraphosphatase (symmetrical) activity"/>
    <property type="evidence" value="ECO:0007669"/>
    <property type="project" value="UniProtKB-EC"/>
</dbReference>
<evidence type="ECO:0000256" key="2">
    <source>
        <dbReference type="ARBA" id="ARBA00005419"/>
    </source>
</evidence>
<proteinExistence type="inferred from homology"/>
<evidence type="ECO:0000259" key="9">
    <source>
        <dbReference type="Pfam" id="PF00149"/>
    </source>
</evidence>
<dbReference type="NCBIfam" id="NF001204">
    <property type="entry name" value="PRK00166.1"/>
    <property type="match status" value="1"/>
</dbReference>
<dbReference type="InterPro" id="IPR029052">
    <property type="entry name" value="Metallo-depent_PP-like"/>
</dbReference>
<name>A0ABS8GB98_9ALTE</name>
<keyword evidence="11" id="KW-1185">Reference proteome</keyword>
<dbReference type="InterPro" id="IPR006186">
    <property type="entry name" value="Ser/Thr-sp_prot-phosphatase"/>
</dbReference>
<dbReference type="NCBIfam" id="TIGR00668">
    <property type="entry name" value="apaH"/>
    <property type="match status" value="1"/>
</dbReference>
<evidence type="ECO:0000256" key="3">
    <source>
        <dbReference type="ARBA" id="ARBA00012506"/>
    </source>
</evidence>
<comment type="catalytic activity">
    <reaction evidence="8">
        <text>P(1),P(4)-bis(5'-adenosyl) tetraphosphate + H2O = 2 ADP + 2 H(+)</text>
        <dbReference type="Rhea" id="RHEA:24252"/>
        <dbReference type="ChEBI" id="CHEBI:15377"/>
        <dbReference type="ChEBI" id="CHEBI:15378"/>
        <dbReference type="ChEBI" id="CHEBI:58141"/>
        <dbReference type="ChEBI" id="CHEBI:456216"/>
        <dbReference type="EC" id="3.6.1.41"/>
    </reaction>
</comment>
<comment type="function">
    <text evidence="1">Hydrolyzes diadenosine 5',5'''-P1,P4-tetraphosphate to yield ADP.</text>
</comment>
<keyword evidence="4 10" id="KW-0378">Hydrolase</keyword>
<evidence type="ECO:0000256" key="1">
    <source>
        <dbReference type="ARBA" id="ARBA00003413"/>
    </source>
</evidence>
<sequence>MANYVVGDIQGCYSGLRRLLDKVDFEPSKDTLWCVGDLIARGPESLETLAFLHDLGDSFATVLGNHDLHFLAIHSGLKRAKSSDLLGPLLRSPDVDTYAYWLRHQPLARRINDKLLISHAGLYPRWSFDDAIALSDEVHQQLIHEHWKVLLQGMYGNEPARWRSSLDGMDRWRFIINAFTRMRFMTDKKHLELTTKTSPSMAKAPLKPWFSYPNDKLHKGQRVVFGHWAALMGETGKKRYIALDTGYVWGNKLSMLDVESERIFRVSAVKKR</sequence>
<dbReference type="Gene3D" id="3.60.21.10">
    <property type="match status" value="1"/>
</dbReference>
<dbReference type="InterPro" id="IPR004617">
    <property type="entry name" value="ApaH"/>
</dbReference>